<dbReference type="EMBL" id="KB008009">
    <property type="protein sequence ID" value="ELR16099.1"/>
    <property type="molecule type" value="Genomic_DNA"/>
</dbReference>
<evidence type="ECO:0000256" key="12">
    <source>
        <dbReference type="PROSITE-ProRule" id="PRU00282"/>
    </source>
</evidence>
<evidence type="ECO:0000256" key="5">
    <source>
        <dbReference type="ARBA" id="ARBA00022723"/>
    </source>
</evidence>
<keyword evidence="7" id="KW-0999">Mitochondrion inner membrane</keyword>
<keyword evidence="15" id="KW-1185">Reference proteome</keyword>
<evidence type="ECO:0000256" key="9">
    <source>
        <dbReference type="ARBA" id="ARBA00022989"/>
    </source>
</evidence>
<dbReference type="OMA" id="IVYPANL"/>
<keyword evidence="11 12" id="KW-0472">Membrane</keyword>
<keyword evidence="6" id="KW-0677">Repeat</keyword>
<evidence type="ECO:0000256" key="4">
    <source>
        <dbReference type="ARBA" id="ARBA00022692"/>
    </source>
</evidence>
<proteinExistence type="inferred from homology"/>
<evidence type="ECO:0000256" key="6">
    <source>
        <dbReference type="ARBA" id="ARBA00022737"/>
    </source>
</evidence>
<dbReference type="Pfam" id="PF00153">
    <property type="entry name" value="Mito_carr"/>
    <property type="match status" value="3"/>
</dbReference>
<evidence type="ECO:0000256" key="7">
    <source>
        <dbReference type="ARBA" id="ARBA00022792"/>
    </source>
</evidence>
<comment type="similarity">
    <text evidence="2 13">Belongs to the mitochondrial carrier (TC 2.A.29) family.</text>
</comment>
<keyword evidence="10" id="KW-0496">Mitochondrion</keyword>
<dbReference type="GO" id="GO:0005743">
    <property type="term" value="C:mitochondrial inner membrane"/>
    <property type="evidence" value="ECO:0007669"/>
    <property type="project" value="UniProtKB-SubCell"/>
</dbReference>
<dbReference type="AlphaFoldDB" id="L8GSF8"/>
<evidence type="ECO:0000256" key="1">
    <source>
        <dbReference type="ARBA" id="ARBA00004448"/>
    </source>
</evidence>
<dbReference type="Gene3D" id="1.50.40.10">
    <property type="entry name" value="Mitochondrial carrier domain"/>
    <property type="match status" value="1"/>
</dbReference>
<protein>
    <submittedName>
        <fullName evidence="14">Mitochondrial carrier protein</fullName>
    </submittedName>
</protein>
<dbReference type="VEuPathDB" id="AmoebaDB:ACA1_331120"/>
<feature type="repeat" description="Solcar" evidence="12">
    <location>
        <begin position="12"/>
        <end position="99"/>
    </location>
</feature>
<dbReference type="PROSITE" id="PS50920">
    <property type="entry name" value="SOLCAR"/>
    <property type="match status" value="3"/>
</dbReference>
<keyword evidence="4 12" id="KW-0812">Transmembrane</keyword>
<dbReference type="PANTHER" id="PTHR24089">
    <property type="entry name" value="SOLUTE CARRIER FAMILY 25"/>
    <property type="match status" value="1"/>
</dbReference>
<name>L8GSF8_ACACF</name>
<reference evidence="14 15" key="1">
    <citation type="journal article" date="2013" name="Genome Biol.">
        <title>Genome of Acanthamoeba castellanii highlights extensive lateral gene transfer and early evolution of tyrosine kinase signaling.</title>
        <authorList>
            <person name="Clarke M."/>
            <person name="Lohan A.J."/>
            <person name="Liu B."/>
            <person name="Lagkouvardos I."/>
            <person name="Roy S."/>
            <person name="Zafar N."/>
            <person name="Bertelli C."/>
            <person name="Schilde C."/>
            <person name="Kianianmomeni A."/>
            <person name="Burglin T.R."/>
            <person name="Frech C."/>
            <person name="Turcotte B."/>
            <person name="Kopec K.O."/>
            <person name="Synnott J.M."/>
            <person name="Choo C."/>
            <person name="Paponov I."/>
            <person name="Finkler A."/>
            <person name="Soon Heng Tan C."/>
            <person name="Hutchins A.P."/>
            <person name="Weinmeier T."/>
            <person name="Rattei T."/>
            <person name="Chu J.S."/>
            <person name="Gimenez G."/>
            <person name="Irimia M."/>
            <person name="Rigden D.J."/>
            <person name="Fitzpatrick D.A."/>
            <person name="Lorenzo-Morales J."/>
            <person name="Bateman A."/>
            <person name="Chiu C.H."/>
            <person name="Tang P."/>
            <person name="Hegemann P."/>
            <person name="Fromm H."/>
            <person name="Raoult D."/>
            <person name="Greub G."/>
            <person name="Miranda-Saavedra D."/>
            <person name="Chen N."/>
            <person name="Nash P."/>
            <person name="Ginger M.L."/>
            <person name="Horn M."/>
            <person name="Schaap P."/>
            <person name="Caler L."/>
            <person name="Loftus B."/>
        </authorList>
    </citation>
    <scope>NUCLEOTIDE SEQUENCE [LARGE SCALE GENOMIC DNA]</scope>
    <source>
        <strain evidence="14 15">Neff</strain>
    </source>
</reference>
<evidence type="ECO:0000256" key="2">
    <source>
        <dbReference type="ARBA" id="ARBA00006375"/>
    </source>
</evidence>
<dbReference type="OrthoDB" id="270584at2759"/>
<dbReference type="InterPro" id="IPR023395">
    <property type="entry name" value="MCP_dom_sf"/>
</dbReference>
<gene>
    <name evidence="14" type="ORF">ACA1_331120</name>
</gene>
<dbReference type="InterPro" id="IPR002067">
    <property type="entry name" value="MCP"/>
</dbReference>
<comment type="subcellular location">
    <subcellularLocation>
        <location evidence="1">Mitochondrion inner membrane</location>
        <topology evidence="1">Multi-pass membrane protein</topology>
    </subcellularLocation>
</comment>
<dbReference type="STRING" id="1257118.L8GSF8"/>
<evidence type="ECO:0000256" key="3">
    <source>
        <dbReference type="ARBA" id="ARBA00022448"/>
    </source>
</evidence>
<dbReference type="FunFam" id="1.50.40.10:FF:000016">
    <property type="entry name" value="Solute carrier family 25 member 23"/>
    <property type="match status" value="1"/>
</dbReference>
<accession>L8GSF8</accession>
<evidence type="ECO:0000256" key="11">
    <source>
        <dbReference type="ARBA" id="ARBA00023136"/>
    </source>
</evidence>
<keyword evidence="5" id="KW-0479">Metal-binding</keyword>
<dbReference type="InterPro" id="IPR018108">
    <property type="entry name" value="MCP_transmembrane"/>
</dbReference>
<evidence type="ECO:0000313" key="15">
    <source>
        <dbReference type="Proteomes" id="UP000011083"/>
    </source>
</evidence>
<organism evidence="14 15">
    <name type="scientific">Acanthamoeba castellanii (strain ATCC 30010 / Neff)</name>
    <dbReference type="NCBI Taxonomy" id="1257118"/>
    <lineage>
        <taxon>Eukaryota</taxon>
        <taxon>Amoebozoa</taxon>
        <taxon>Discosea</taxon>
        <taxon>Longamoebia</taxon>
        <taxon>Centramoebida</taxon>
        <taxon>Acanthamoebidae</taxon>
        <taxon>Acanthamoeba</taxon>
    </lineage>
</organism>
<dbReference type="GeneID" id="14916773"/>
<evidence type="ECO:0000313" key="14">
    <source>
        <dbReference type="EMBL" id="ELR16099.1"/>
    </source>
</evidence>
<evidence type="ECO:0000256" key="13">
    <source>
        <dbReference type="RuleBase" id="RU000488"/>
    </source>
</evidence>
<evidence type="ECO:0000256" key="8">
    <source>
        <dbReference type="ARBA" id="ARBA00022837"/>
    </source>
</evidence>
<dbReference type="Proteomes" id="UP000011083">
    <property type="component" value="Unassembled WGS sequence"/>
</dbReference>
<feature type="repeat" description="Solcar" evidence="12">
    <location>
        <begin position="106"/>
        <end position="202"/>
    </location>
</feature>
<evidence type="ECO:0000256" key="10">
    <source>
        <dbReference type="ARBA" id="ARBA00023128"/>
    </source>
</evidence>
<sequence length="302" mass="33501">MPLHHQPNTEESKILKHLLAGGLAGAISRTCVSPLERVKILFQLQRPGQVKYRGVWHALVTIFKEEGLYGYLRGNGTNIIRIFPYSAVQFAAYEQFKKLLKVKKDSGPLRFLSAGAGAGITSVVATYPLDLIRTRLSSGAAADKQYKGIWQAFINIVRTEGPLATYKGVVATVLVSVICSVCHHALGFAGLNFATYEVFKRFCSKQFPNVQPSAIHLTCGAVAGAVSQTVTYPLDVLRRRMQMQGFDGHPAYTSTWDCTRSMWRLEGVNGFYRGMIPNYLKVVPSISITFLVYEWMKTVLDG</sequence>
<dbReference type="SUPFAM" id="SSF103506">
    <property type="entry name" value="Mitochondrial carrier"/>
    <property type="match status" value="1"/>
</dbReference>
<dbReference type="RefSeq" id="XP_004338112.1">
    <property type="nucleotide sequence ID" value="XM_004338064.1"/>
</dbReference>
<feature type="repeat" description="Solcar" evidence="12">
    <location>
        <begin position="211"/>
        <end position="299"/>
    </location>
</feature>
<dbReference type="GO" id="GO:0055085">
    <property type="term" value="P:transmembrane transport"/>
    <property type="evidence" value="ECO:0007669"/>
    <property type="project" value="InterPro"/>
</dbReference>
<keyword evidence="3 13" id="KW-0813">Transport</keyword>
<dbReference type="PRINTS" id="PR00926">
    <property type="entry name" value="MITOCARRIER"/>
</dbReference>
<keyword evidence="9" id="KW-1133">Transmembrane helix</keyword>
<dbReference type="GO" id="GO:0046872">
    <property type="term" value="F:metal ion binding"/>
    <property type="evidence" value="ECO:0007669"/>
    <property type="project" value="UniProtKB-KW"/>
</dbReference>
<dbReference type="KEGG" id="acan:ACA1_331120"/>
<keyword evidence="8" id="KW-0106">Calcium</keyword>